<keyword evidence="2" id="KW-1185">Reference proteome</keyword>
<organism evidence="1 2">
    <name type="scientific">Colletotrichum orbiculare (strain 104-T / ATCC 96160 / CBS 514.97 / LARS 414 / MAFF 240422)</name>
    <name type="common">Cucumber anthracnose fungus</name>
    <name type="synonym">Colletotrichum lagenarium</name>
    <dbReference type="NCBI Taxonomy" id="1213857"/>
    <lineage>
        <taxon>Eukaryota</taxon>
        <taxon>Fungi</taxon>
        <taxon>Dikarya</taxon>
        <taxon>Ascomycota</taxon>
        <taxon>Pezizomycotina</taxon>
        <taxon>Sordariomycetes</taxon>
        <taxon>Hypocreomycetidae</taxon>
        <taxon>Glomerellales</taxon>
        <taxon>Glomerellaceae</taxon>
        <taxon>Colletotrichum</taxon>
        <taxon>Colletotrichum orbiculare species complex</taxon>
    </lineage>
</organism>
<accession>A0A484G2F4</accession>
<proteinExistence type="predicted"/>
<sequence>MVQVQMTVSHRHGFMLGCPSANCHLLPSYWLPYDDASFETLIRVDCHWVQNFALTWNRSRTKGPSDV</sequence>
<reference evidence="2" key="2">
    <citation type="journal article" date="2019" name="Mol. Plant Microbe Interact.">
        <title>Genome sequence resources for four phytopathogenic fungi from the Colletotrichum orbiculare species complex.</title>
        <authorList>
            <person name="Gan P."/>
            <person name="Tsushima A."/>
            <person name="Narusaka M."/>
            <person name="Narusaka Y."/>
            <person name="Takano Y."/>
            <person name="Kubo Y."/>
            <person name="Shirasu K."/>
        </authorList>
    </citation>
    <scope>GENOME REANNOTATION</scope>
    <source>
        <strain evidence="2">104-T / ATCC 96160 / CBS 514.97 / LARS 414 / MAFF 240422</strain>
    </source>
</reference>
<gene>
    <name evidence="1" type="ORF">Cob_v002552</name>
</gene>
<dbReference type="EMBL" id="AMCV02000004">
    <property type="protein sequence ID" value="TDZ24779.1"/>
    <property type="molecule type" value="Genomic_DNA"/>
</dbReference>
<protein>
    <submittedName>
        <fullName evidence="1">Uncharacterized protein</fullName>
    </submittedName>
</protein>
<name>A0A484G2F4_COLOR</name>
<evidence type="ECO:0000313" key="2">
    <source>
        <dbReference type="Proteomes" id="UP000014480"/>
    </source>
</evidence>
<dbReference type="AlphaFoldDB" id="A0A484G2F4"/>
<reference evidence="2" key="1">
    <citation type="journal article" date="2013" name="New Phytol.">
        <title>Comparative genomic and transcriptomic analyses reveal the hemibiotrophic stage shift of Colletotrichum fungi.</title>
        <authorList>
            <person name="Gan P."/>
            <person name="Ikeda K."/>
            <person name="Irieda H."/>
            <person name="Narusaka M."/>
            <person name="O'Connell R.J."/>
            <person name="Narusaka Y."/>
            <person name="Takano Y."/>
            <person name="Kubo Y."/>
            <person name="Shirasu K."/>
        </authorList>
    </citation>
    <scope>NUCLEOTIDE SEQUENCE [LARGE SCALE GENOMIC DNA]</scope>
    <source>
        <strain evidence="2">104-T / ATCC 96160 / CBS 514.97 / LARS 414 / MAFF 240422</strain>
    </source>
</reference>
<dbReference type="Proteomes" id="UP000014480">
    <property type="component" value="Unassembled WGS sequence"/>
</dbReference>
<comment type="caution">
    <text evidence="1">The sequence shown here is derived from an EMBL/GenBank/DDBJ whole genome shotgun (WGS) entry which is preliminary data.</text>
</comment>
<evidence type="ECO:0000313" key="1">
    <source>
        <dbReference type="EMBL" id="TDZ24779.1"/>
    </source>
</evidence>